<proteinExistence type="predicted"/>
<name>A0ABP7B4D9_9MICO</name>
<gene>
    <name evidence="2" type="ORF">GCM10022202_04200</name>
</gene>
<organism evidence="2 3">
    <name type="scientific">Microbacterium marinilacus</name>
    <dbReference type="NCBI Taxonomy" id="415209"/>
    <lineage>
        <taxon>Bacteria</taxon>
        <taxon>Bacillati</taxon>
        <taxon>Actinomycetota</taxon>
        <taxon>Actinomycetes</taxon>
        <taxon>Micrococcales</taxon>
        <taxon>Microbacteriaceae</taxon>
        <taxon>Microbacterium</taxon>
    </lineage>
</organism>
<dbReference type="Proteomes" id="UP001410795">
    <property type="component" value="Unassembled WGS sequence"/>
</dbReference>
<dbReference type="EMBL" id="BAAAYV010000002">
    <property type="protein sequence ID" value="GAA3647850.1"/>
    <property type="molecule type" value="Genomic_DNA"/>
</dbReference>
<accession>A0ABP7B4D9</accession>
<feature type="region of interest" description="Disordered" evidence="1">
    <location>
        <begin position="67"/>
        <end position="86"/>
    </location>
</feature>
<sequence>MTVPTAPEQPAGDGRATLGEVPAQPELFAWSDALHAPPGWEQKSSGSAPGSYDEKLAATRQVIAAARSRRRGCSCAGTERPEADRR</sequence>
<evidence type="ECO:0000313" key="3">
    <source>
        <dbReference type="Proteomes" id="UP001410795"/>
    </source>
</evidence>
<evidence type="ECO:0000313" key="2">
    <source>
        <dbReference type="EMBL" id="GAA3647850.1"/>
    </source>
</evidence>
<protein>
    <submittedName>
        <fullName evidence="2">Uncharacterized protein</fullName>
    </submittedName>
</protein>
<dbReference type="RefSeq" id="WP_221856583.1">
    <property type="nucleotide sequence ID" value="NZ_BAAAYV010000002.1"/>
</dbReference>
<reference evidence="3" key="1">
    <citation type="journal article" date="2019" name="Int. J. Syst. Evol. Microbiol.">
        <title>The Global Catalogue of Microorganisms (GCM) 10K type strain sequencing project: providing services to taxonomists for standard genome sequencing and annotation.</title>
        <authorList>
            <consortium name="The Broad Institute Genomics Platform"/>
            <consortium name="The Broad Institute Genome Sequencing Center for Infectious Disease"/>
            <person name="Wu L."/>
            <person name="Ma J."/>
        </authorList>
    </citation>
    <scope>NUCLEOTIDE SEQUENCE [LARGE SCALE GENOMIC DNA]</scope>
    <source>
        <strain evidence="3">JCM 16546</strain>
    </source>
</reference>
<comment type="caution">
    <text evidence="2">The sequence shown here is derived from an EMBL/GenBank/DDBJ whole genome shotgun (WGS) entry which is preliminary data.</text>
</comment>
<keyword evidence="3" id="KW-1185">Reference proteome</keyword>
<feature type="region of interest" description="Disordered" evidence="1">
    <location>
        <begin position="1"/>
        <end position="54"/>
    </location>
</feature>
<evidence type="ECO:0000256" key="1">
    <source>
        <dbReference type="SAM" id="MobiDB-lite"/>
    </source>
</evidence>